<dbReference type="Gene3D" id="3.30.70.1520">
    <property type="entry name" value="Heterotetrameric sarcosine oxidase"/>
    <property type="match status" value="1"/>
</dbReference>
<reference evidence="3" key="1">
    <citation type="submission" date="2016-10" db="EMBL/GenBank/DDBJ databases">
        <authorList>
            <person name="Varghese N."/>
            <person name="Submissions S."/>
        </authorList>
    </citation>
    <scope>NUCLEOTIDE SEQUENCE [LARGE SCALE GENOMIC DNA]</scope>
    <source>
        <strain evidence="3">930I</strain>
    </source>
</reference>
<accession>A0A1G7XUL8</accession>
<dbReference type="SUPFAM" id="SSF103025">
    <property type="entry name" value="Folate-binding domain"/>
    <property type="match status" value="1"/>
</dbReference>
<organism evidence="2 3">
    <name type="scientific">Roseospirillum parvum</name>
    <dbReference type="NCBI Taxonomy" id="83401"/>
    <lineage>
        <taxon>Bacteria</taxon>
        <taxon>Pseudomonadati</taxon>
        <taxon>Pseudomonadota</taxon>
        <taxon>Alphaproteobacteria</taxon>
        <taxon>Rhodospirillales</taxon>
        <taxon>Rhodospirillaceae</taxon>
        <taxon>Roseospirillum</taxon>
    </lineage>
</organism>
<evidence type="ECO:0000256" key="1">
    <source>
        <dbReference type="SAM" id="MobiDB-lite"/>
    </source>
</evidence>
<dbReference type="RefSeq" id="WP_143130941.1">
    <property type="nucleotide sequence ID" value="NZ_FNCV01000003.1"/>
</dbReference>
<dbReference type="InterPro" id="IPR027266">
    <property type="entry name" value="TrmE/GcvT-like"/>
</dbReference>
<dbReference type="InterPro" id="IPR007375">
    <property type="entry name" value="SoxG"/>
</dbReference>
<dbReference type="OrthoDB" id="7562825at2"/>
<evidence type="ECO:0000313" key="2">
    <source>
        <dbReference type="EMBL" id="SDG87786.1"/>
    </source>
</evidence>
<dbReference type="Gene3D" id="3.30.1360.120">
    <property type="entry name" value="Probable tRNA modification gtpase trme, domain 1"/>
    <property type="match status" value="1"/>
</dbReference>
<dbReference type="EMBL" id="FNCV01000003">
    <property type="protein sequence ID" value="SDG87786.1"/>
    <property type="molecule type" value="Genomic_DNA"/>
</dbReference>
<dbReference type="Pfam" id="PF04268">
    <property type="entry name" value="SoxG"/>
    <property type="match status" value="1"/>
</dbReference>
<keyword evidence="3" id="KW-1185">Reference proteome</keyword>
<dbReference type="Proteomes" id="UP000217076">
    <property type="component" value="Unassembled WGS sequence"/>
</dbReference>
<gene>
    <name evidence="2" type="ORF">SAMN05421742_103100</name>
</gene>
<feature type="compositionally biased region" description="Low complexity" evidence="1">
    <location>
        <begin position="25"/>
        <end position="94"/>
    </location>
</feature>
<proteinExistence type="predicted"/>
<feature type="region of interest" description="Disordered" evidence="1">
    <location>
        <begin position="1"/>
        <end position="94"/>
    </location>
</feature>
<evidence type="ECO:0000313" key="3">
    <source>
        <dbReference type="Proteomes" id="UP000217076"/>
    </source>
</evidence>
<protein>
    <submittedName>
        <fullName evidence="2">Sarcosine oxidase, gamma subunit family, heterotetrameric form</fullName>
    </submittedName>
</protein>
<dbReference type="AlphaFoldDB" id="A0A1G7XUL8"/>
<name>A0A1G7XUL8_9PROT</name>
<sequence>MADQKKPASKRQAGKSQAGGGAKGTGSRKTGTASKPAAKAPAKRAAADSPTAKAGGAKPAASKPAASKPAPAQAGPAKAAPAKSSPAESPKVAATPVPTLPAALRESPLSALAGDIAAAGGPTVKLAEVPFPALVGVRGKPTDTAFLSAVRKALGADLPTTPNTTAAFKDGVTAVWLAPDEWLLIGPDGAQAALLEALGPALAGVKAATQVLDLTDAQVCLDLTGPQAADVLAKGCGLDLHPRVFAPGAAARTLLAQAPVLLIALDGAPGGFRLLTRASLGRYLAHWLLDAMQHLPEAA</sequence>
<dbReference type="STRING" id="83401.SAMN05421742_103100"/>